<evidence type="ECO:0000256" key="3">
    <source>
        <dbReference type="SAM" id="SignalP"/>
    </source>
</evidence>
<gene>
    <name evidence="4" type="ORF">JCGZ_25100</name>
</gene>
<organism evidence="4 5">
    <name type="scientific">Jatropha curcas</name>
    <name type="common">Barbados nut</name>
    <dbReference type="NCBI Taxonomy" id="180498"/>
    <lineage>
        <taxon>Eukaryota</taxon>
        <taxon>Viridiplantae</taxon>
        <taxon>Streptophyta</taxon>
        <taxon>Embryophyta</taxon>
        <taxon>Tracheophyta</taxon>
        <taxon>Spermatophyta</taxon>
        <taxon>Magnoliopsida</taxon>
        <taxon>eudicotyledons</taxon>
        <taxon>Gunneridae</taxon>
        <taxon>Pentapetalae</taxon>
        <taxon>rosids</taxon>
        <taxon>fabids</taxon>
        <taxon>Malpighiales</taxon>
        <taxon>Euphorbiaceae</taxon>
        <taxon>Crotonoideae</taxon>
        <taxon>Jatropheae</taxon>
        <taxon>Jatropha</taxon>
    </lineage>
</organism>
<keyword evidence="3" id="KW-0732">Signal</keyword>
<feature type="region of interest" description="Disordered" evidence="1">
    <location>
        <begin position="33"/>
        <end position="96"/>
    </location>
</feature>
<feature type="compositionally biased region" description="Polar residues" evidence="1">
    <location>
        <begin position="74"/>
        <end position="83"/>
    </location>
</feature>
<feature type="signal peptide" evidence="3">
    <location>
        <begin position="1"/>
        <end position="22"/>
    </location>
</feature>
<dbReference type="AlphaFoldDB" id="A0A067JKM7"/>
<dbReference type="EMBL" id="KK915111">
    <property type="protein sequence ID" value="KDP24536.1"/>
    <property type="molecule type" value="Genomic_DNA"/>
</dbReference>
<dbReference type="Proteomes" id="UP000027138">
    <property type="component" value="Unassembled WGS sequence"/>
</dbReference>
<evidence type="ECO:0008006" key="6">
    <source>
        <dbReference type="Google" id="ProtNLM"/>
    </source>
</evidence>
<evidence type="ECO:0000256" key="1">
    <source>
        <dbReference type="SAM" id="MobiDB-lite"/>
    </source>
</evidence>
<feature type="transmembrane region" description="Helical" evidence="2">
    <location>
        <begin position="119"/>
        <end position="141"/>
    </location>
</feature>
<keyword evidence="2" id="KW-0812">Transmembrane</keyword>
<keyword evidence="2" id="KW-1133">Transmembrane helix</keyword>
<sequence>MAPILLVFFILLSNGFVGLAMANGFNPMLQSDPPVPSPRKLGKHQMVQSLVAPSHSPTPSPSTEPQGKGKVHYYNSTKESNSLDPKAASEPQNEENVIDLKGQEIHVVKKRHHAVDKSVAGGGLILGGLATSFLVAVFCYIRATGRHKQEITTV</sequence>
<reference evidence="4 5" key="1">
    <citation type="journal article" date="2014" name="PLoS ONE">
        <title>Global Analysis of Gene Expression Profiles in Physic Nut (Jatropha curcas L.) Seedlings Exposed to Salt Stress.</title>
        <authorList>
            <person name="Zhang L."/>
            <person name="Zhang C."/>
            <person name="Wu P."/>
            <person name="Chen Y."/>
            <person name="Li M."/>
            <person name="Jiang H."/>
            <person name="Wu G."/>
        </authorList>
    </citation>
    <scope>NUCLEOTIDE SEQUENCE [LARGE SCALE GENOMIC DNA]</scope>
    <source>
        <strain evidence="5">cv. GZQX0401</strain>
        <tissue evidence="4">Young leaves</tissue>
    </source>
</reference>
<dbReference type="PANTHER" id="PTHR34558">
    <property type="entry name" value="EXPRESSED PROTEIN"/>
    <property type="match status" value="1"/>
</dbReference>
<keyword evidence="5" id="KW-1185">Reference proteome</keyword>
<feature type="chain" id="PRO_5001641994" description="Transmembrane protein" evidence="3">
    <location>
        <begin position="23"/>
        <end position="154"/>
    </location>
</feature>
<proteinExistence type="predicted"/>
<name>A0A067JKM7_JATCU</name>
<evidence type="ECO:0000256" key="2">
    <source>
        <dbReference type="SAM" id="Phobius"/>
    </source>
</evidence>
<dbReference type="PANTHER" id="PTHR34558:SF9">
    <property type="entry name" value="F3L24.15 PROTEIN"/>
    <property type="match status" value="1"/>
</dbReference>
<accession>A0A067JKM7</accession>
<protein>
    <recommendedName>
        <fullName evidence="6">Transmembrane protein</fullName>
    </recommendedName>
</protein>
<evidence type="ECO:0000313" key="4">
    <source>
        <dbReference type="EMBL" id="KDP24536.1"/>
    </source>
</evidence>
<dbReference type="OrthoDB" id="686454at2759"/>
<evidence type="ECO:0000313" key="5">
    <source>
        <dbReference type="Proteomes" id="UP000027138"/>
    </source>
</evidence>
<keyword evidence="2" id="KW-0472">Membrane</keyword>
<dbReference type="STRING" id="180498.A0A067JKM7"/>